<reference evidence="8 9" key="1">
    <citation type="submission" date="2016-08" db="EMBL/GenBank/DDBJ databases">
        <authorList>
            <person name="Seilhamer J.J."/>
        </authorList>
    </citation>
    <scope>NUCLEOTIDE SEQUENCE [LARGE SCALE GENOMIC DNA]</scope>
    <source>
        <strain evidence="8 9">KCTC 42603</strain>
    </source>
</reference>
<name>A0A1E7Z7D2_9ALTE</name>
<comment type="subcellular location">
    <subcellularLocation>
        <location evidence="5">Cytoplasm</location>
    </subcellularLocation>
</comment>
<dbReference type="PANTHER" id="PTHR33692:SF1">
    <property type="entry name" value="RIBOSOME MATURATION FACTOR RIMM"/>
    <property type="match status" value="1"/>
</dbReference>
<dbReference type="EMBL" id="MDHN01000040">
    <property type="protein sequence ID" value="OFC69453.1"/>
    <property type="molecule type" value="Genomic_DNA"/>
</dbReference>
<dbReference type="RefSeq" id="WP_070126900.1">
    <property type="nucleotide sequence ID" value="NZ_MDHN01000040.1"/>
</dbReference>
<dbReference type="STRING" id="1656094.BFC18_18800"/>
<comment type="domain">
    <text evidence="5">The PRC barrel domain binds ribosomal protein uS19.</text>
</comment>
<dbReference type="Pfam" id="PF05239">
    <property type="entry name" value="PRC"/>
    <property type="match status" value="1"/>
</dbReference>
<comment type="similarity">
    <text evidence="5">Belongs to the RimM family.</text>
</comment>
<keyword evidence="4 5" id="KW-0143">Chaperone</keyword>
<dbReference type="GO" id="GO:0005840">
    <property type="term" value="C:ribosome"/>
    <property type="evidence" value="ECO:0007669"/>
    <property type="project" value="InterPro"/>
</dbReference>
<dbReference type="HAMAP" id="MF_00014">
    <property type="entry name" value="Ribosome_mat_RimM"/>
    <property type="match status" value="1"/>
</dbReference>
<dbReference type="GO" id="GO:0042274">
    <property type="term" value="P:ribosomal small subunit biogenesis"/>
    <property type="evidence" value="ECO:0007669"/>
    <property type="project" value="UniProtKB-UniRule"/>
</dbReference>
<evidence type="ECO:0000259" key="6">
    <source>
        <dbReference type="Pfam" id="PF01782"/>
    </source>
</evidence>
<dbReference type="InterPro" id="IPR011961">
    <property type="entry name" value="RimM"/>
</dbReference>
<evidence type="ECO:0000313" key="9">
    <source>
        <dbReference type="Proteomes" id="UP000175691"/>
    </source>
</evidence>
<keyword evidence="2 5" id="KW-0690">Ribosome biogenesis</keyword>
<dbReference type="AlphaFoldDB" id="A0A1E7Z7D2"/>
<feature type="domain" description="RimM N-terminal" evidence="6">
    <location>
        <begin position="10"/>
        <end position="87"/>
    </location>
</feature>
<evidence type="ECO:0000259" key="7">
    <source>
        <dbReference type="Pfam" id="PF05239"/>
    </source>
</evidence>
<dbReference type="Pfam" id="PF01782">
    <property type="entry name" value="RimM"/>
    <property type="match status" value="1"/>
</dbReference>
<keyword evidence="1 5" id="KW-0963">Cytoplasm</keyword>
<evidence type="ECO:0000256" key="2">
    <source>
        <dbReference type="ARBA" id="ARBA00022517"/>
    </source>
</evidence>
<dbReference type="InterPro" id="IPR036976">
    <property type="entry name" value="RimM_N_sf"/>
</dbReference>
<dbReference type="SUPFAM" id="SSF50447">
    <property type="entry name" value="Translation proteins"/>
    <property type="match status" value="1"/>
</dbReference>
<dbReference type="InterPro" id="IPR011033">
    <property type="entry name" value="PRC_barrel-like_sf"/>
</dbReference>
<evidence type="ECO:0000256" key="1">
    <source>
        <dbReference type="ARBA" id="ARBA00022490"/>
    </source>
</evidence>
<protein>
    <recommendedName>
        <fullName evidence="5">Ribosome maturation factor RimM</fullName>
    </recommendedName>
</protein>
<dbReference type="Proteomes" id="UP000175691">
    <property type="component" value="Unassembled WGS sequence"/>
</dbReference>
<comment type="subunit">
    <text evidence="5">Binds ribosomal protein uS19.</text>
</comment>
<comment type="function">
    <text evidence="5">An accessory protein needed during the final step in the assembly of 30S ribosomal subunit, possibly for assembly of the head region. Essential for efficient processing of 16S rRNA. May be needed both before and after RbfA during the maturation of 16S rRNA. It has affinity for free ribosomal 30S subunits but not for 70S ribosomes.</text>
</comment>
<proteinExistence type="inferred from homology"/>
<evidence type="ECO:0000256" key="3">
    <source>
        <dbReference type="ARBA" id="ARBA00022552"/>
    </source>
</evidence>
<comment type="caution">
    <text evidence="8">The sequence shown here is derived from an EMBL/GenBank/DDBJ whole genome shotgun (WGS) entry which is preliminary data.</text>
</comment>
<keyword evidence="9" id="KW-1185">Reference proteome</keyword>
<sequence>MSQASDKVIVGKIGAPYGVKGWVKINSFTDVPEGIFDYSPWQLSDGKEYQIDQWRPHGKSLVAKIVGVESRDDAERIKNLDIAINENQLPELDEGEFYWRELTGMQVVTTQGYNLGVVKDVFNTGANDVLQVRAKVNDAFGQKERLLPFVMDSVIKSVNKVESVITVDWDPGF</sequence>
<dbReference type="Gene3D" id="2.30.30.240">
    <property type="entry name" value="PRC-barrel domain"/>
    <property type="match status" value="1"/>
</dbReference>
<dbReference type="InterPro" id="IPR002676">
    <property type="entry name" value="RimM_N"/>
</dbReference>
<dbReference type="InterPro" id="IPR027275">
    <property type="entry name" value="PRC-brl_dom"/>
</dbReference>
<dbReference type="PANTHER" id="PTHR33692">
    <property type="entry name" value="RIBOSOME MATURATION FACTOR RIMM"/>
    <property type="match status" value="1"/>
</dbReference>
<gene>
    <name evidence="5 8" type="primary">rimM</name>
    <name evidence="8" type="ORF">BFC18_18800</name>
</gene>
<dbReference type="GO" id="GO:0043022">
    <property type="term" value="F:ribosome binding"/>
    <property type="evidence" value="ECO:0007669"/>
    <property type="project" value="InterPro"/>
</dbReference>
<accession>A0A1E7Z7D2</accession>
<dbReference type="GO" id="GO:0006364">
    <property type="term" value="P:rRNA processing"/>
    <property type="evidence" value="ECO:0007669"/>
    <property type="project" value="UniProtKB-UniRule"/>
</dbReference>
<organism evidence="8 9">
    <name type="scientific">Alteromonas confluentis</name>
    <dbReference type="NCBI Taxonomy" id="1656094"/>
    <lineage>
        <taxon>Bacteria</taxon>
        <taxon>Pseudomonadati</taxon>
        <taxon>Pseudomonadota</taxon>
        <taxon>Gammaproteobacteria</taxon>
        <taxon>Alteromonadales</taxon>
        <taxon>Alteromonadaceae</taxon>
        <taxon>Alteromonas/Salinimonas group</taxon>
        <taxon>Alteromonas</taxon>
    </lineage>
</organism>
<evidence type="ECO:0000313" key="8">
    <source>
        <dbReference type="EMBL" id="OFC69453.1"/>
    </source>
</evidence>
<evidence type="ECO:0000256" key="5">
    <source>
        <dbReference type="HAMAP-Rule" id="MF_00014"/>
    </source>
</evidence>
<keyword evidence="3 5" id="KW-0698">rRNA processing</keyword>
<dbReference type="InterPro" id="IPR009000">
    <property type="entry name" value="Transl_B-barrel_sf"/>
</dbReference>
<evidence type="ECO:0000256" key="4">
    <source>
        <dbReference type="ARBA" id="ARBA00023186"/>
    </source>
</evidence>
<dbReference type="SUPFAM" id="SSF50346">
    <property type="entry name" value="PRC-barrel domain"/>
    <property type="match status" value="1"/>
</dbReference>
<dbReference type="Gene3D" id="2.40.30.60">
    <property type="entry name" value="RimM"/>
    <property type="match status" value="1"/>
</dbReference>
<dbReference type="GO" id="GO:0005737">
    <property type="term" value="C:cytoplasm"/>
    <property type="evidence" value="ECO:0007669"/>
    <property type="project" value="UniProtKB-SubCell"/>
</dbReference>
<feature type="domain" description="PRC-barrel" evidence="7">
    <location>
        <begin position="94"/>
        <end position="168"/>
    </location>
</feature>
<dbReference type="OrthoDB" id="9783509at2"/>
<dbReference type="NCBIfam" id="TIGR02273">
    <property type="entry name" value="16S_RimM"/>
    <property type="match status" value="1"/>
</dbReference>